<evidence type="ECO:0000256" key="1">
    <source>
        <dbReference type="ARBA" id="ARBA00001974"/>
    </source>
</evidence>
<accession>A0A7Y6B1H8</accession>
<proteinExistence type="inferred from homology"/>
<dbReference type="PANTHER" id="PTHR11552">
    <property type="entry name" value="GLUCOSE-METHANOL-CHOLINE GMC OXIDOREDUCTASE"/>
    <property type="match status" value="1"/>
</dbReference>
<dbReference type="Gene3D" id="3.30.560.10">
    <property type="entry name" value="Glucose Oxidase, domain 3"/>
    <property type="match status" value="1"/>
</dbReference>
<dbReference type="PROSITE" id="PS00623">
    <property type="entry name" value="GMC_OXRED_1"/>
    <property type="match status" value="1"/>
</dbReference>
<dbReference type="Gene3D" id="3.50.50.60">
    <property type="entry name" value="FAD/NAD(P)-binding domain"/>
    <property type="match status" value="1"/>
</dbReference>
<protein>
    <submittedName>
        <fullName evidence="8">GMC family oxidoreductase</fullName>
    </submittedName>
</protein>
<dbReference type="PROSITE" id="PS00624">
    <property type="entry name" value="GMC_OXRED_2"/>
    <property type="match status" value="1"/>
</dbReference>
<dbReference type="PANTHER" id="PTHR11552:SF147">
    <property type="entry name" value="CHOLINE DEHYDROGENASE, MITOCHONDRIAL"/>
    <property type="match status" value="1"/>
</dbReference>
<keyword evidence="4 5" id="KW-0274">FAD</keyword>
<name>A0A7Y6B1H8_9SPHN</name>
<comment type="caution">
    <text evidence="8">The sequence shown here is derived from an EMBL/GenBank/DDBJ whole genome shotgun (WGS) entry which is preliminary data.</text>
</comment>
<evidence type="ECO:0000313" key="9">
    <source>
        <dbReference type="Proteomes" id="UP000536441"/>
    </source>
</evidence>
<feature type="domain" description="Glucose-methanol-choline oxidoreductase N-terminal" evidence="6">
    <location>
        <begin position="85"/>
        <end position="108"/>
    </location>
</feature>
<evidence type="ECO:0000259" key="6">
    <source>
        <dbReference type="PROSITE" id="PS00623"/>
    </source>
</evidence>
<gene>
    <name evidence="8" type="ORF">HP438_01830</name>
</gene>
<keyword evidence="9" id="KW-1185">Reference proteome</keyword>
<comment type="cofactor">
    <cofactor evidence="1">
        <name>FAD</name>
        <dbReference type="ChEBI" id="CHEBI:57692"/>
    </cofactor>
</comment>
<dbReference type="Pfam" id="PF05199">
    <property type="entry name" value="GMC_oxred_C"/>
    <property type="match status" value="1"/>
</dbReference>
<dbReference type="InterPro" id="IPR036188">
    <property type="entry name" value="FAD/NAD-bd_sf"/>
</dbReference>
<dbReference type="EMBL" id="JABMCH010000045">
    <property type="protein sequence ID" value="NUU45719.1"/>
    <property type="molecule type" value="Genomic_DNA"/>
</dbReference>
<organism evidence="8 9">
    <name type="scientific">Sphingomonas zeae</name>
    <dbReference type="NCBI Taxonomy" id="1646122"/>
    <lineage>
        <taxon>Bacteria</taxon>
        <taxon>Pseudomonadati</taxon>
        <taxon>Pseudomonadota</taxon>
        <taxon>Alphaproteobacteria</taxon>
        <taxon>Sphingomonadales</taxon>
        <taxon>Sphingomonadaceae</taxon>
        <taxon>Sphingomonas</taxon>
    </lineage>
</organism>
<reference evidence="8 9" key="1">
    <citation type="submission" date="2020-05" db="EMBL/GenBank/DDBJ databases">
        <title>Genome Sequencing of Type Strains.</title>
        <authorList>
            <person name="Lemaire J.F."/>
            <person name="Inderbitzin P."/>
            <person name="Gregorio O.A."/>
            <person name="Collins S.B."/>
            <person name="Wespe N."/>
            <person name="Knight-Connoni V."/>
        </authorList>
    </citation>
    <scope>NUCLEOTIDE SEQUENCE [LARGE SCALE GENOMIC DNA]</scope>
    <source>
        <strain evidence="8 9">DSM 100049</strain>
    </source>
</reference>
<evidence type="ECO:0000256" key="4">
    <source>
        <dbReference type="ARBA" id="ARBA00022827"/>
    </source>
</evidence>
<dbReference type="AlphaFoldDB" id="A0A7Y6B1H8"/>
<evidence type="ECO:0000259" key="7">
    <source>
        <dbReference type="PROSITE" id="PS00624"/>
    </source>
</evidence>
<evidence type="ECO:0000256" key="5">
    <source>
        <dbReference type="RuleBase" id="RU003968"/>
    </source>
</evidence>
<feature type="domain" description="Glucose-methanol-choline oxidoreductase N-terminal" evidence="7">
    <location>
        <begin position="258"/>
        <end position="272"/>
    </location>
</feature>
<dbReference type="GO" id="GO:0050660">
    <property type="term" value="F:flavin adenine dinucleotide binding"/>
    <property type="evidence" value="ECO:0007669"/>
    <property type="project" value="InterPro"/>
</dbReference>
<dbReference type="Pfam" id="PF00732">
    <property type="entry name" value="GMC_oxred_N"/>
    <property type="match status" value="1"/>
</dbReference>
<evidence type="ECO:0000256" key="2">
    <source>
        <dbReference type="ARBA" id="ARBA00010790"/>
    </source>
</evidence>
<dbReference type="Proteomes" id="UP000536441">
    <property type="component" value="Unassembled WGS sequence"/>
</dbReference>
<comment type="similarity">
    <text evidence="2 5">Belongs to the GMC oxidoreductase family.</text>
</comment>
<dbReference type="GO" id="GO:0016614">
    <property type="term" value="F:oxidoreductase activity, acting on CH-OH group of donors"/>
    <property type="evidence" value="ECO:0007669"/>
    <property type="project" value="InterPro"/>
</dbReference>
<dbReference type="InterPro" id="IPR012132">
    <property type="entry name" value="GMC_OxRdtase"/>
</dbReference>
<dbReference type="InterPro" id="IPR000172">
    <property type="entry name" value="GMC_OxRdtase_N"/>
</dbReference>
<dbReference type="SUPFAM" id="SSF51905">
    <property type="entry name" value="FAD/NAD(P)-binding domain"/>
    <property type="match status" value="1"/>
</dbReference>
<dbReference type="InterPro" id="IPR007867">
    <property type="entry name" value="GMC_OxRtase_C"/>
</dbReference>
<keyword evidence="3 5" id="KW-0285">Flavoprotein</keyword>
<sequence length="543" mass="58036">MMIAGADYIVVGAGPGGCAVASRLAAARPDRIVVLLETGPSKPSVLTKVPLGIAGMVAFRGRHNYAYLTEPQPQLGGRRGYQPRGRGVGGSSLINAMIYVRGQPEDYDEWDALGASGWSWKEVLPYFRRAESNARGADARHGGDGPLRVEDLREPNPATQAFIEAAKQAGFRYNSDFNGPDQQGVGAYQVFQREGRRFSAADAYLGEDRSRYRNLIVLGDTKAVRICFDGRRASGVVVRKGNEDHVIEAREEIVLAAGAFGTPQLLMASGVGPAFHLRDLGIPVIADRREVGANLQDHIDYTINVRSGAAGLFGLSAATAAAMPAAISRWRRGGRGMLTSNVAEAGGFLKTDPLLGRPDVQLHFCLGIVDDHNRKLHIGRGYSIHVCALRPHSRGTVRLTSPDMRDAPAIDPAFLSDPRDLDTLVKGVKIAQRIMVAPALAALGGKPVYGSGRDDDATLRTLIRDHADTIYHPVGTCRMGSDENAVVDAQLRVQGVTGLRIADASIMPRLISGNTQAPTAMIGERASDLILGRNSAAISPMAA</sequence>
<evidence type="ECO:0000256" key="3">
    <source>
        <dbReference type="ARBA" id="ARBA00022630"/>
    </source>
</evidence>
<dbReference type="PIRSF" id="PIRSF000137">
    <property type="entry name" value="Alcohol_oxidase"/>
    <property type="match status" value="1"/>
</dbReference>
<evidence type="ECO:0000313" key="8">
    <source>
        <dbReference type="EMBL" id="NUU45719.1"/>
    </source>
</evidence>
<dbReference type="SUPFAM" id="SSF54373">
    <property type="entry name" value="FAD-linked reductases, C-terminal domain"/>
    <property type="match status" value="1"/>
</dbReference>